<evidence type="ECO:0000256" key="1">
    <source>
        <dbReference type="ARBA" id="ARBA00004496"/>
    </source>
</evidence>
<dbReference type="InterPro" id="IPR029479">
    <property type="entry name" value="Nitroreductase"/>
</dbReference>
<evidence type="ECO:0000256" key="4">
    <source>
        <dbReference type="SAM" id="MobiDB-lite"/>
    </source>
</evidence>
<gene>
    <name evidence="6" type="ORF">AL705_02515</name>
</gene>
<dbReference type="AlphaFoldDB" id="A0A0M4MBP6"/>
<dbReference type="GO" id="GO:0034599">
    <property type="term" value="P:cellular response to oxidative stress"/>
    <property type="evidence" value="ECO:0007669"/>
    <property type="project" value="InterPro"/>
</dbReference>
<dbReference type="PANTHER" id="PTHR43035">
    <property type="entry name" value="FATTY ACID REPRESSION MUTANT PROTEIN 2-RELATED"/>
    <property type="match status" value="1"/>
</dbReference>
<dbReference type="FunFam" id="3.40.109.10:FF:000001">
    <property type="entry name" value="Nitroreductase family"/>
    <property type="match status" value="1"/>
</dbReference>
<dbReference type="Proteomes" id="UP000068137">
    <property type="component" value="Chromosome"/>
</dbReference>
<dbReference type="SUPFAM" id="SSF55469">
    <property type="entry name" value="FMN-dependent nitroreductase-like"/>
    <property type="match status" value="1"/>
</dbReference>
<evidence type="ECO:0000256" key="3">
    <source>
        <dbReference type="ARBA" id="ARBA00023002"/>
    </source>
</evidence>
<evidence type="ECO:0000256" key="2">
    <source>
        <dbReference type="ARBA" id="ARBA00022490"/>
    </source>
</evidence>
<dbReference type="Pfam" id="PF00881">
    <property type="entry name" value="Nitroreductase"/>
    <property type="match status" value="1"/>
</dbReference>
<proteinExistence type="predicted"/>
<dbReference type="PANTHER" id="PTHR43035:SF1">
    <property type="entry name" value="FATTY ACID REPRESSION MUTANT PROTEIN 2-RELATED"/>
    <property type="match status" value="1"/>
</dbReference>
<keyword evidence="3" id="KW-0560">Oxidoreductase</keyword>
<protein>
    <submittedName>
        <fullName evidence="6">Nitroreductase</fullName>
    </submittedName>
</protein>
<dbReference type="OrthoDB" id="9810617at2"/>
<dbReference type="InterPro" id="IPR033877">
    <property type="entry name" value="Frm2/Hbn1"/>
</dbReference>
<feature type="region of interest" description="Disordered" evidence="4">
    <location>
        <begin position="178"/>
        <end position="197"/>
    </location>
</feature>
<evidence type="ECO:0000313" key="6">
    <source>
        <dbReference type="EMBL" id="ALE18725.1"/>
    </source>
</evidence>
<dbReference type="InterPro" id="IPR000415">
    <property type="entry name" value="Nitroreductase-like"/>
</dbReference>
<comment type="subcellular location">
    <subcellularLocation>
        <location evidence="1">Cytoplasm</location>
    </subcellularLocation>
</comment>
<dbReference type="GO" id="GO:0016491">
    <property type="term" value="F:oxidoreductase activity"/>
    <property type="evidence" value="ECO:0007669"/>
    <property type="project" value="UniProtKB-KW"/>
</dbReference>
<dbReference type="PATRIC" id="fig|1562462.4.peg.509"/>
<dbReference type="RefSeq" id="WP_053961668.1">
    <property type="nucleotide sequence ID" value="NZ_CP012390.1"/>
</dbReference>
<reference evidence="6 7" key="1">
    <citation type="journal article" date="2015" name="Genome Announc.">
        <title>Complete Genome Sequences for Two Strains of a Novel Fastidious, Partially Acid-Fast, Gram-Positive Corynebacterineae Bacterium, Derived from Human Clinical Samples.</title>
        <authorList>
            <person name="Nicholson A.C."/>
            <person name="Bell M."/>
            <person name="Humrighouse B.W."/>
            <person name="McQuiston J.R."/>
        </authorList>
    </citation>
    <scope>NUCLEOTIDE SEQUENCE [LARGE SCALE GENOMIC DNA]</scope>
    <source>
        <strain evidence="6 7">X1698</strain>
    </source>
</reference>
<sequence>MTLSNDYQAFKNVITDRRSIYALNADLPVSEDDVISLVEELTELTPDAFNQKSARAIVVFGDKNQQVWDAIYDAFEGKVSREKIDSFAAGAGTILYFIDRSTIQSMQAQYELYADKFPIWANQANGMLQFNIWAALRSVGVGASLQHYNPVIDQAIREVTGAPGAWELVAQAPFGGIAAEPEPKEGEDVSQRVWVQR</sequence>
<evidence type="ECO:0000259" key="5">
    <source>
        <dbReference type="Pfam" id="PF00881"/>
    </source>
</evidence>
<feature type="compositionally biased region" description="Basic and acidic residues" evidence="4">
    <location>
        <begin position="181"/>
        <end position="190"/>
    </location>
</feature>
<dbReference type="GO" id="GO:0005737">
    <property type="term" value="C:cytoplasm"/>
    <property type="evidence" value="ECO:0007669"/>
    <property type="project" value="UniProtKB-SubCell"/>
</dbReference>
<dbReference type="Gene3D" id="3.40.109.10">
    <property type="entry name" value="NADH Oxidase"/>
    <property type="match status" value="1"/>
</dbReference>
<dbReference type="EMBL" id="CP012390">
    <property type="protein sequence ID" value="ALE18725.1"/>
    <property type="molecule type" value="Genomic_DNA"/>
</dbReference>
<organism evidence="6 7">
    <name type="scientific">Lawsonella clevelandensis</name>
    <dbReference type="NCBI Taxonomy" id="1528099"/>
    <lineage>
        <taxon>Bacteria</taxon>
        <taxon>Bacillati</taxon>
        <taxon>Actinomycetota</taxon>
        <taxon>Actinomycetes</taxon>
        <taxon>Mycobacteriales</taxon>
        <taxon>Lawsonellaceae</taxon>
        <taxon>Lawsonella</taxon>
    </lineage>
</organism>
<accession>A0A0M4MBP6</accession>
<keyword evidence="2" id="KW-0963">Cytoplasm</keyword>
<feature type="domain" description="Nitroreductase" evidence="5">
    <location>
        <begin position="14"/>
        <end position="175"/>
    </location>
</feature>
<dbReference type="KEGG" id="cbq:AL705_02515"/>
<name>A0A0M4MBP6_9ACTN</name>
<evidence type="ECO:0000313" key="7">
    <source>
        <dbReference type="Proteomes" id="UP000068137"/>
    </source>
</evidence>